<evidence type="ECO:0000256" key="1">
    <source>
        <dbReference type="SAM" id="Phobius"/>
    </source>
</evidence>
<sequence length="59" mass="7103">MNMEVYLYDKTKWVLVQLWCIMYIWLATLYFLAVQKKPHSKLFLLLYHVPDIAKVTNAP</sequence>
<dbReference type="EMBL" id="QSEE01000018">
    <property type="protein sequence ID" value="RGZ46081.1"/>
    <property type="molecule type" value="Genomic_DNA"/>
</dbReference>
<gene>
    <name evidence="2" type="ORF">DW988_15980</name>
</gene>
<accession>A0A413NC37</accession>
<evidence type="ECO:0000313" key="3">
    <source>
        <dbReference type="Proteomes" id="UP000283684"/>
    </source>
</evidence>
<keyword evidence="1" id="KW-0472">Membrane</keyword>
<proteinExistence type="predicted"/>
<name>A0A413NC37_BACUN</name>
<dbReference type="Proteomes" id="UP000283684">
    <property type="component" value="Unassembled WGS sequence"/>
</dbReference>
<protein>
    <submittedName>
        <fullName evidence="2">Uncharacterized protein</fullName>
    </submittedName>
</protein>
<comment type="caution">
    <text evidence="2">The sequence shown here is derived from an EMBL/GenBank/DDBJ whole genome shotgun (WGS) entry which is preliminary data.</text>
</comment>
<keyword evidence="1" id="KW-0812">Transmembrane</keyword>
<dbReference type="AlphaFoldDB" id="A0A413NC37"/>
<keyword evidence="1" id="KW-1133">Transmembrane helix</keyword>
<evidence type="ECO:0000313" key="2">
    <source>
        <dbReference type="EMBL" id="RGZ46081.1"/>
    </source>
</evidence>
<organism evidence="2 3">
    <name type="scientific">Bacteroides uniformis</name>
    <dbReference type="NCBI Taxonomy" id="820"/>
    <lineage>
        <taxon>Bacteria</taxon>
        <taxon>Pseudomonadati</taxon>
        <taxon>Bacteroidota</taxon>
        <taxon>Bacteroidia</taxon>
        <taxon>Bacteroidales</taxon>
        <taxon>Bacteroidaceae</taxon>
        <taxon>Bacteroides</taxon>
    </lineage>
</organism>
<feature type="transmembrane region" description="Helical" evidence="1">
    <location>
        <begin position="12"/>
        <end position="33"/>
    </location>
</feature>
<reference evidence="2 3" key="1">
    <citation type="submission" date="2018-08" db="EMBL/GenBank/DDBJ databases">
        <title>A genome reference for cultivated species of the human gut microbiota.</title>
        <authorList>
            <person name="Zou Y."/>
            <person name="Xue W."/>
            <person name="Luo G."/>
        </authorList>
    </citation>
    <scope>NUCLEOTIDE SEQUENCE [LARGE SCALE GENOMIC DNA]</scope>
    <source>
        <strain evidence="2 3">AM50-4</strain>
    </source>
</reference>